<organism evidence="7 8">
    <name type="scientific">Kushneria marisflavi</name>
    <dbReference type="NCBI Taxonomy" id="157779"/>
    <lineage>
        <taxon>Bacteria</taxon>
        <taxon>Pseudomonadati</taxon>
        <taxon>Pseudomonadota</taxon>
        <taxon>Gammaproteobacteria</taxon>
        <taxon>Oceanospirillales</taxon>
        <taxon>Halomonadaceae</taxon>
        <taxon>Kushneria</taxon>
    </lineage>
</organism>
<dbReference type="PRINTS" id="PR01036">
    <property type="entry name" value="TCRTETB"/>
</dbReference>
<dbReference type="OrthoDB" id="9812221at2"/>
<comment type="subcellular location">
    <subcellularLocation>
        <location evidence="1">Cell membrane</location>
        <topology evidence="1">Multi-pass membrane protein</topology>
    </subcellularLocation>
</comment>
<sequence>MFSVIPRRWLILLAVMLAFLPVVIDMTILHIAVPSLTLALSASANEVLWIIDIYPLLMAGLLVPMGTLADRIGHRRLLLTGLGIFGTASLLAALAPTPALLIAARALLALGGSMIMPCVLGIIRRTFEDERERAMALGLWGTVGAAGAALGPLIGGALLEHFWWGSAFLINVPIMLIVMPLVYLLLPRTEETTSGQWAPWQAVLLIAGMLSLVYGIKAAFGATQPLYVAISVALSGLGLLLAFVRLQLRAPQPLLDLSLFSRPAILAGIIMAVVASGALAGVELTLAQELQYVMDKTPLQAGIFMIPIMAAAALGGPVAGHLSHLCGLRAVASLSLVIAAAALAGLALSDFHHPGLTVPLLLALLGLTLSIGLTASSIAIMSSVDASQGGAAGSMEATAYELGSGLGITLFGVFLSSVYSHTIVLALDMTPSQARHAARSIGDTHVVARDLAEPQARALIEAGKAAFSSSHSILLMTAAALLAALSMVVVYLLRKRPMPH</sequence>
<evidence type="ECO:0000313" key="8">
    <source>
        <dbReference type="Proteomes" id="UP000194457"/>
    </source>
</evidence>
<dbReference type="RefSeq" id="WP_086901749.1">
    <property type="nucleotide sequence ID" value="NZ_CP021358.1"/>
</dbReference>
<dbReference type="GO" id="GO:0022857">
    <property type="term" value="F:transmembrane transporter activity"/>
    <property type="evidence" value="ECO:0007669"/>
    <property type="project" value="InterPro"/>
</dbReference>
<dbReference type="InterPro" id="IPR020846">
    <property type="entry name" value="MFS_dom"/>
</dbReference>
<keyword evidence="8" id="KW-1185">Reference proteome</keyword>
<evidence type="ECO:0000256" key="2">
    <source>
        <dbReference type="ARBA" id="ARBA00022448"/>
    </source>
</evidence>
<keyword evidence="6" id="KW-0472">Membrane</keyword>
<keyword evidence="5" id="KW-1133">Transmembrane helix</keyword>
<dbReference type="Proteomes" id="UP000194457">
    <property type="component" value="Chromosome"/>
</dbReference>
<keyword evidence="4" id="KW-0812">Transmembrane</keyword>
<evidence type="ECO:0000256" key="3">
    <source>
        <dbReference type="ARBA" id="ARBA00022475"/>
    </source>
</evidence>
<evidence type="ECO:0000313" key="7">
    <source>
        <dbReference type="EMBL" id="ART64635.1"/>
    </source>
</evidence>
<accession>A0A240UU37</accession>
<dbReference type="EMBL" id="CP021358">
    <property type="protein sequence ID" value="ART64635.1"/>
    <property type="molecule type" value="Genomic_DNA"/>
</dbReference>
<dbReference type="PROSITE" id="PS50850">
    <property type="entry name" value="MFS"/>
    <property type="match status" value="1"/>
</dbReference>
<dbReference type="Gene3D" id="1.20.1720.10">
    <property type="entry name" value="Multidrug resistance protein D"/>
    <property type="match status" value="1"/>
</dbReference>
<evidence type="ECO:0000256" key="1">
    <source>
        <dbReference type="ARBA" id="ARBA00004651"/>
    </source>
</evidence>
<evidence type="ECO:0000256" key="6">
    <source>
        <dbReference type="ARBA" id="ARBA00023136"/>
    </source>
</evidence>
<dbReference type="GO" id="GO:0005886">
    <property type="term" value="C:plasma membrane"/>
    <property type="evidence" value="ECO:0007669"/>
    <property type="project" value="UniProtKB-SubCell"/>
</dbReference>
<reference evidence="7 8" key="1">
    <citation type="submission" date="2017-05" db="EMBL/GenBank/DDBJ databases">
        <authorList>
            <person name="Song R."/>
            <person name="Chenine A.L."/>
            <person name="Ruprecht R.M."/>
        </authorList>
    </citation>
    <scope>NUCLEOTIDE SEQUENCE [LARGE SCALE GENOMIC DNA]</scope>
    <source>
        <strain evidence="7">SW32</strain>
    </source>
</reference>
<keyword evidence="2" id="KW-0813">Transport</keyword>
<dbReference type="PANTHER" id="PTHR42718:SF47">
    <property type="entry name" value="METHYL VIOLOGEN RESISTANCE PROTEIN SMVA"/>
    <property type="match status" value="1"/>
</dbReference>
<evidence type="ECO:0000256" key="5">
    <source>
        <dbReference type="ARBA" id="ARBA00022989"/>
    </source>
</evidence>
<dbReference type="InterPro" id="IPR036259">
    <property type="entry name" value="MFS_trans_sf"/>
</dbReference>
<dbReference type="KEGG" id="kma:B9H00_06935"/>
<evidence type="ECO:0000256" key="4">
    <source>
        <dbReference type="ARBA" id="ARBA00022692"/>
    </source>
</evidence>
<dbReference type="Gene3D" id="1.20.1250.20">
    <property type="entry name" value="MFS general substrate transporter like domains"/>
    <property type="match status" value="1"/>
</dbReference>
<gene>
    <name evidence="7" type="ORF">B9H00_06935</name>
</gene>
<dbReference type="CDD" id="cd17321">
    <property type="entry name" value="MFS_MMR_MDR_like"/>
    <property type="match status" value="1"/>
</dbReference>
<dbReference type="InterPro" id="IPR011701">
    <property type="entry name" value="MFS"/>
</dbReference>
<dbReference type="SUPFAM" id="SSF103473">
    <property type="entry name" value="MFS general substrate transporter"/>
    <property type="match status" value="1"/>
</dbReference>
<proteinExistence type="predicted"/>
<protein>
    <submittedName>
        <fullName evidence="7">MFS transporter</fullName>
    </submittedName>
</protein>
<dbReference type="AlphaFoldDB" id="A0A240UU37"/>
<name>A0A240UU37_9GAMM</name>
<dbReference type="PANTHER" id="PTHR42718">
    <property type="entry name" value="MAJOR FACILITATOR SUPERFAMILY MULTIDRUG TRANSPORTER MFSC"/>
    <property type="match status" value="1"/>
</dbReference>
<dbReference type="Pfam" id="PF07690">
    <property type="entry name" value="MFS_1"/>
    <property type="match status" value="1"/>
</dbReference>
<keyword evidence="3" id="KW-1003">Cell membrane</keyword>